<dbReference type="EMBL" id="JACHXY010000002">
    <property type="protein sequence ID" value="MBB3158239.1"/>
    <property type="molecule type" value="Genomic_DNA"/>
</dbReference>
<dbReference type="Proteomes" id="UP000543579">
    <property type="component" value="Unassembled WGS sequence"/>
</dbReference>
<evidence type="ECO:0000313" key="2">
    <source>
        <dbReference type="Proteomes" id="UP000543579"/>
    </source>
</evidence>
<proteinExistence type="predicted"/>
<comment type="caution">
    <text evidence="1">The sequence shown here is derived from an EMBL/GenBank/DDBJ whole genome shotgun (WGS) entry which is preliminary data.</text>
</comment>
<evidence type="ECO:0000313" key="1">
    <source>
        <dbReference type="EMBL" id="MBB3158239.1"/>
    </source>
</evidence>
<dbReference type="AlphaFoldDB" id="A0A7W5CJX1"/>
<reference evidence="1 2" key="1">
    <citation type="submission" date="2020-08" db="EMBL/GenBank/DDBJ databases">
        <title>Genomic Encyclopedia of Type Strains, Phase III (KMG-III): the genomes of soil and plant-associated and newly described type strains.</title>
        <authorList>
            <person name="Whitman W."/>
        </authorList>
    </citation>
    <scope>NUCLEOTIDE SEQUENCE [LARGE SCALE GENOMIC DNA]</scope>
    <source>
        <strain evidence="1 2">CECT 8356</strain>
    </source>
</reference>
<name>A0A7W5CJX1_9MICO</name>
<gene>
    <name evidence="1" type="ORF">FHS07_001935</name>
</gene>
<protein>
    <submittedName>
        <fullName evidence="1">Uncharacterized protein</fullName>
    </submittedName>
</protein>
<accession>A0A7W5CJX1</accession>
<organism evidence="1 2">
    <name type="scientific">Microbacterium proteolyticum</name>
    <dbReference type="NCBI Taxonomy" id="1572644"/>
    <lineage>
        <taxon>Bacteria</taxon>
        <taxon>Bacillati</taxon>
        <taxon>Actinomycetota</taxon>
        <taxon>Actinomycetes</taxon>
        <taxon>Micrococcales</taxon>
        <taxon>Microbacteriaceae</taxon>
        <taxon>Microbacterium</taxon>
    </lineage>
</organism>
<sequence>MRITVTGTLIGRVEHREDEIPVEMGVRTDFPEQFQNGAGVPTVRWRAEWTTDLGTLQSETGSWPD</sequence>